<dbReference type="AlphaFoldDB" id="A0A7S3R8X9"/>
<evidence type="ECO:0000256" key="1">
    <source>
        <dbReference type="SAM" id="MobiDB-lite"/>
    </source>
</evidence>
<dbReference type="Pfam" id="PF01809">
    <property type="entry name" value="YidD"/>
    <property type="match status" value="1"/>
</dbReference>
<feature type="compositionally biased region" description="Low complexity" evidence="1">
    <location>
        <begin position="115"/>
        <end position="134"/>
    </location>
</feature>
<dbReference type="SMART" id="SM01234">
    <property type="entry name" value="Haemolytic"/>
    <property type="match status" value="1"/>
</dbReference>
<dbReference type="HAMAP" id="MF_00386">
    <property type="entry name" value="UPF0161_YidD"/>
    <property type="match status" value="1"/>
</dbReference>
<evidence type="ECO:0000313" key="2">
    <source>
        <dbReference type="EMBL" id="CAE0506326.1"/>
    </source>
</evidence>
<name>A0A7S3R8X9_DUNTE</name>
<evidence type="ECO:0008006" key="3">
    <source>
        <dbReference type="Google" id="ProtNLM"/>
    </source>
</evidence>
<organism evidence="2">
    <name type="scientific">Dunaliella tertiolecta</name>
    <name type="common">Green alga</name>
    <dbReference type="NCBI Taxonomy" id="3047"/>
    <lineage>
        <taxon>Eukaryota</taxon>
        <taxon>Viridiplantae</taxon>
        <taxon>Chlorophyta</taxon>
        <taxon>core chlorophytes</taxon>
        <taxon>Chlorophyceae</taxon>
        <taxon>CS clade</taxon>
        <taxon>Chlamydomonadales</taxon>
        <taxon>Dunaliellaceae</taxon>
        <taxon>Dunaliella</taxon>
    </lineage>
</organism>
<dbReference type="PANTHER" id="PTHR33383">
    <property type="entry name" value="MEMBRANE PROTEIN INSERTION EFFICIENCY FACTOR-RELATED"/>
    <property type="match status" value="1"/>
</dbReference>
<accession>A0A7S3R8X9</accession>
<reference evidence="2" key="1">
    <citation type="submission" date="2021-01" db="EMBL/GenBank/DDBJ databases">
        <authorList>
            <person name="Corre E."/>
            <person name="Pelletier E."/>
            <person name="Niang G."/>
            <person name="Scheremetjew M."/>
            <person name="Finn R."/>
            <person name="Kale V."/>
            <person name="Holt S."/>
            <person name="Cochrane G."/>
            <person name="Meng A."/>
            <person name="Brown T."/>
            <person name="Cohen L."/>
        </authorList>
    </citation>
    <scope>NUCLEOTIDE SEQUENCE</scope>
    <source>
        <strain evidence="2">CCMP1320</strain>
    </source>
</reference>
<sequence>MKLNTYIKERCSDLSLQYSHAKGFQRTRRRGGLNVQACLYCSLNHVRNRALPPQGQPLINIPLHPIPLMQQQPLVSRVSAAAKKDGGDKGGEERIEPQAGDDHPKEPQPRDNLEQPQSQQPVPLSPSSGNSGSSDAEESVGIRIALAMLRFYKNYLSPNMVSSCRYLPTCSEYSMLSYKQFGVWKGTVLTAWRLLRCSPLGSSGYDPPSWPPKGLDAVYGPGSPVEDVAPQITVLLGSILALYIAQSLIKEISYIL</sequence>
<dbReference type="NCBIfam" id="TIGR00278">
    <property type="entry name" value="membrane protein insertion efficiency factor YidD"/>
    <property type="match status" value="1"/>
</dbReference>
<dbReference type="PANTHER" id="PTHR33383:SF1">
    <property type="entry name" value="MEMBRANE PROTEIN INSERTION EFFICIENCY FACTOR-RELATED"/>
    <property type="match status" value="1"/>
</dbReference>
<dbReference type="EMBL" id="HBIP01035149">
    <property type="protein sequence ID" value="CAE0506326.1"/>
    <property type="molecule type" value="Transcribed_RNA"/>
</dbReference>
<dbReference type="InterPro" id="IPR002696">
    <property type="entry name" value="Membr_insert_effic_factor_YidD"/>
</dbReference>
<feature type="compositionally biased region" description="Basic and acidic residues" evidence="1">
    <location>
        <begin position="82"/>
        <end position="113"/>
    </location>
</feature>
<protein>
    <recommendedName>
        <fullName evidence="3">Membrane protein insertion efficiency factor</fullName>
    </recommendedName>
</protein>
<proteinExistence type="inferred from homology"/>
<feature type="region of interest" description="Disordered" evidence="1">
    <location>
        <begin position="76"/>
        <end position="136"/>
    </location>
</feature>
<gene>
    <name evidence="2" type="ORF">DTER00134_LOCUS21402</name>
</gene>